<evidence type="ECO:0000259" key="17">
    <source>
        <dbReference type="Pfam" id="PF00593"/>
    </source>
</evidence>
<keyword evidence="9" id="KW-0406">Ion transport</keyword>
<evidence type="ECO:0000256" key="5">
    <source>
        <dbReference type="ARBA" id="ARBA00022496"/>
    </source>
</evidence>
<keyword evidence="6 14" id="KW-0812">Transmembrane</keyword>
<dbReference type="EMBL" id="FBVY01000014">
    <property type="protein sequence ID" value="CUW92192.1"/>
    <property type="molecule type" value="Genomic_DNA"/>
</dbReference>
<evidence type="ECO:0000256" key="4">
    <source>
        <dbReference type="ARBA" id="ARBA00022452"/>
    </source>
</evidence>
<evidence type="ECO:0000256" key="15">
    <source>
        <dbReference type="RuleBase" id="RU003357"/>
    </source>
</evidence>
<evidence type="ECO:0000313" key="20">
    <source>
        <dbReference type="Proteomes" id="UP000191933"/>
    </source>
</evidence>
<evidence type="ECO:0000256" key="2">
    <source>
        <dbReference type="ARBA" id="ARBA00009810"/>
    </source>
</evidence>
<keyword evidence="10 15" id="KW-0798">TonB box</keyword>
<evidence type="ECO:0000256" key="7">
    <source>
        <dbReference type="ARBA" id="ARBA00022729"/>
    </source>
</evidence>
<dbReference type="NCBIfam" id="TIGR01783">
    <property type="entry name" value="TonB-siderophor"/>
    <property type="match status" value="1"/>
</dbReference>
<evidence type="ECO:0000256" key="8">
    <source>
        <dbReference type="ARBA" id="ARBA00023004"/>
    </source>
</evidence>
<evidence type="ECO:0000256" key="11">
    <source>
        <dbReference type="ARBA" id="ARBA00023136"/>
    </source>
</evidence>
<evidence type="ECO:0000256" key="16">
    <source>
        <dbReference type="SAM" id="SignalP"/>
    </source>
</evidence>
<comment type="subcellular location">
    <subcellularLocation>
        <location evidence="1 14">Cell outer membrane</location>
        <topology evidence="1 14">Multi-pass membrane protein</topology>
    </subcellularLocation>
</comment>
<protein>
    <submittedName>
        <fullName evidence="19">TonB-dependent siderophore receptor</fullName>
    </submittedName>
</protein>
<feature type="domain" description="TonB-dependent receptor-like beta-barrel" evidence="17">
    <location>
        <begin position="259"/>
        <end position="707"/>
    </location>
</feature>
<dbReference type="InterPro" id="IPR036942">
    <property type="entry name" value="Beta-barrel_TonB_sf"/>
</dbReference>
<dbReference type="GO" id="GO:0015344">
    <property type="term" value="F:siderophore uptake transmembrane transporter activity"/>
    <property type="evidence" value="ECO:0007669"/>
    <property type="project" value="TreeGrafter"/>
</dbReference>
<keyword evidence="13 14" id="KW-0998">Cell outer membrane</keyword>
<keyword evidence="4 14" id="KW-1134">Transmembrane beta strand</keyword>
<feature type="chain" id="PRO_5040827014" evidence="16">
    <location>
        <begin position="39"/>
        <end position="738"/>
    </location>
</feature>
<dbReference type="GO" id="GO:0009279">
    <property type="term" value="C:cell outer membrane"/>
    <property type="evidence" value="ECO:0007669"/>
    <property type="project" value="UniProtKB-SubCell"/>
</dbReference>
<keyword evidence="11 14" id="KW-0472">Membrane</keyword>
<evidence type="ECO:0000256" key="10">
    <source>
        <dbReference type="ARBA" id="ARBA00023077"/>
    </source>
</evidence>
<dbReference type="CDD" id="cd01347">
    <property type="entry name" value="ligand_gated_channel"/>
    <property type="match status" value="1"/>
</dbReference>
<evidence type="ECO:0000256" key="6">
    <source>
        <dbReference type="ARBA" id="ARBA00022692"/>
    </source>
</evidence>
<dbReference type="PANTHER" id="PTHR32552:SF68">
    <property type="entry name" value="FERRICHROME OUTER MEMBRANE TRANSPORTER_PHAGE RECEPTOR"/>
    <property type="match status" value="1"/>
</dbReference>
<proteinExistence type="inferred from homology"/>
<dbReference type="AlphaFoldDB" id="A0A9W5B1U8"/>
<dbReference type="Gene3D" id="2.170.130.10">
    <property type="entry name" value="TonB-dependent receptor, plug domain"/>
    <property type="match status" value="1"/>
</dbReference>
<reference evidence="19 20" key="1">
    <citation type="submission" date="2016-01" db="EMBL/GenBank/DDBJ databases">
        <authorList>
            <person name="Regsiter A."/>
            <person name="william w."/>
        </authorList>
    </citation>
    <scope>NUCLEOTIDE SEQUENCE [LARGE SCALE GENOMIC DNA]</scope>
    <source>
        <strain evidence="19 20">CFBP 5494</strain>
    </source>
</reference>
<keyword evidence="5" id="KW-0410">Iron transport</keyword>
<name>A0A9W5B1U8_9HYPH</name>
<keyword evidence="8" id="KW-0408">Iron</keyword>
<evidence type="ECO:0000256" key="1">
    <source>
        <dbReference type="ARBA" id="ARBA00004571"/>
    </source>
</evidence>
<dbReference type="Pfam" id="PF07715">
    <property type="entry name" value="Plug"/>
    <property type="match status" value="1"/>
</dbReference>
<evidence type="ECO:0000256" key="12">
    <source>
        <dbReference type="ARBA" id="ARBA00023170"/>
    </source>
</evidence>
<dbReference type="InterPro" id="IPR000531">
    <property type="entry name" value="Beta-barrel_TonB"/>
</dbReference>
<dbReference type="Gene3D" id="2.40.170.20">
    <property type="entry name" value="TonB-dependent receptor, beta-barrel domain"/>
    <property type="match status" value="1"/>
</dbReference>
<evidence type="ECO:0000313" key="19">
    <source>
        <dbReference type="EMBL" id="CUW92192.1"/>
    </source>
</evidence>
<dbReference type="GO" id="GO:0015891">
    <property type="term" value="P:siderophore transport"/>
    <property type="evidence" value="ECO:0007669"/>
    <property type="project" value="InterPro"/>
</dbReference>
<evidence type="ECO:0000256" key="9">
    <source>
        <dbReference type="ARBA" id="ARBA00023065"/>
    </source>
</evidence>
<dbReference type="PANTHER" id="PTHR32552">
    <property type="entry name" value="FERRICHROME IRON RECEPTOR-RELATED"/>
    <property type="match status" value="1"/>
</dbReference>
<feature type="signal peptide" evidence="16">
    <location>
        <begin position="1"/>
        <end position="38"/>
    </location>
</feature>
<evidence type="ECO:0000259" key="18">
    <source>
        <dbReference type="Pfam" id="PF07715"/>
    </source>
</evidence>
<evidence type="ECO:0000256" key="13">
    <source>
        <dbReference type="ARBA" id="ARBA00023237"/>
    </source>
</evidence>
<dbReference type="Proteomes" id="UP000191933">
    <property type="component" value="Unassembled WGS sequence"/>
</dbReference>
<accession>A0A9W5B1U8</accession>
<keyword evidence="3 14" id="KW-0813">Transport</keyword>
<dbReference type="InterPro" id="IPR010105">
    <property type="entry name" value="TonB_sidphr_rcpt"/>
</dbReference>
<comment type="similarity">
    <text evidence="2 14 15">Belongs to the TonB-dependent receptor family.</text>
</comment>
<keyword evidence="20" id="KW-1185">Reference proteome</keyword>
<dbReference type="GO" id="GO:0038023">
    <property type="term" value="F:signaling receptor activity"/>
    <property type="evidence" value="ECO:0007669"/>
    <property type="project" value="InterPro"/>
</dbReference>
<feature type="domain" description="TonB-dependent receptor plug" evidence="18">
    <location>
        <begin position="79"/>
        <end position="183"/>
    </location>
</feature>
<dbReference type="FunFam" id="2.170.130.10:FF:000001">
    <property type="entry name" value="Catecholate siderophore TonB-dependent receptor"/>
    <property type="match status" value="1"/>
</dbReference>
<comment type="caution">
    <text evidence="19">The sequence shown here is derived from an EMBL/GenBank/DDBJ whole genome shotgun (WGS) entry which is preliminary data.</text>
</comment>
<gene>
    <name evidence="19" type="ORF">AGR2A_Cc30234</name>
</gene>
<keyword evidence="7 16" id="KW-0732">Signal</keyword>
<dbReference type="InterPro" id="IPR039426">
    <property type="entry name" value="TonB-dep_rcpt-like"/>
</dbReference>
<sequence length="738" mass="80578">MVAMFSGHILKNLHGMFLRHLALGTAAVVLLAPAMVHAQDTTVLQQITVDGQGAENATGPVRGYVAKKSATGSKTETETRDIPQSVSVVGRQEMNDRGAVTKIDEVLRYTPGVTAEPFGTDPDTDWFYIRGFQATQTGVFLDGLNLFSYGFGGFQMDAYGLERVEVLKGPASVLYGGANPGGIVEMIRKRTQEEPVRETEIGINNFGDAFFGFDLGDKVDDEGVWKYRVTGKVSGGDNYTNYSEDLRGFIMPQVTFEPDAQTSATLYGYFSALDQVHVGNGFLPYVGTVADAPFSKLNREAFYGEPDLDNGRVYQSMVGYEVSHEFDNGWKISQNARYGHLYKHETGPYSGGWANADANGQPRLDPITKDYMLTRFGYDGVSKVDSFGVDNRLEGQFDTGAVSHSLLFGLDYKYYRLDQVQACCGSNAIGALNPVYGSAQGTNFVYADNIVTQQQIGIYAQDQLRFGDGWLVTLNGRYDYVDTELNNRLPTGLSRRSSDDALSGRAGLAYEFDNGLTPYVSAATFFNPLIDTLADGTPAVPEEGHQFEAGIKYEPTFFDGSITASVFKLVKDNAIVSYTAGGVTTSGQFGQVESTGFELEAKANLDENWKALASYSYTDIDITRDANPNLIGKSPWIVPAHTASLWLDYAFTTDILDGLSIGGGVRYQGKSWADAANTLRVPDAAVFDAAVRYQKDDWTASINVANVFDKEYVKGCAGVSVCGWGDSRTITFKLSKKW</sequence>
<dbReference type="InterPro" id="IPR037066">
    <property type="entry name" value="Plug_dom_sf"/>
</dbReference>
<dbReference type="Pfam" id="PF00593">
    <property type="entry name" value="TonB_dep_Rec_b-barrel"/>
    <property type="match status" value="1"/>
</dbReference>
<evidence type="ECO:0000256" key="14">
    <source>
        <dbReference type="PROSITE-ProRule" id="PRU01360"/>
    </source>
</evidence>
<dbReference type="NCBIfam" id="NF010651">
    <property type="entry name" value="PRK14050.1"/>
    <property type="match status" value="1"/>
</dbReference>
<keyword evidence="12 19" id="KW-0675">Receptor</keyword>
<dbReference type="PROSITE" id="PS52016">
    <property type="entry name" value="TONB_DEPENDENT_REC_3"/>
    <property type="match status" value="1"/>
</dbReference>
<dbReference type="SUPFAM" id="SSF56935">
    <property type="entry name" value="Porins"/>
    <property type="match status" value="1"/>
</dbReference>
<dbReference type="InterPro" id="IPR012910">
    <property type="entry name" value="Plug_dom"/>
</dbReference>
<organism evidence="19 20">
    <name type="scientific">Agrobacterium genomosp. 2 str. CFBP 5494</name>
    <dbReference type="NCBI Taxonomy" id="1183436"/>
    <lineage>
        <taxon>Bacteria</taxon>
        <taxon>Pseudomonadati</taxon>
        <taxon>Pseudomonadota</taxon>
        <taxon>Alphaproteobacteria</taxon>
        <taxon>Hyphomicrobiales</taxon>
        <taxon>Rhizobiaceae</taxon>
        <taxon>Rhizobium/Agrobacterium group</taxon>
        <taxon>Agrobacterium</taxon>
        <taxon>Agrobacterium tumefaciens complex</taxon>
    </lineage>
</organism>
<evidence type="ECO:0000256" key="3">
    <source>
        <dbReference type="ARBA" id="ARBA00022448"/>
    </source>
</evidence>